<evidence type="ECO:0000256" key="1">
    <source>
        <dbReference type="ARBA" id="ARBA00022553"/>
    </source>
</evidence>
<feature type="region of interest" description="Disordered" evidence="2">
    <location>
        <begin position="271"/>
        <end position="338"/>
    </location>
</feature>
<proteinExistence type="predicted"/>
<reference evidence="4" key="2">
    <citation type="submission" date="2020-02" db="EMBL/GenBank/DDBJ databases">
        <title>Esox lucius (northern pike) genome, fEsoLuc1, primary haplotype.</title>
        <authorList>
            <person name="Myers G."/>
            <person name="Karagic N."/>
            <person name="Meyer A."/>
            <person name="Pippel M."/>
            <person name="Reichard M."/>
            <person name="Winkler S."/>
            <person name="Tracey A."/>
            <person name="Sims Y."/>
            <person name="Howe K."/>
            <person name="Rhie A."/>
            <person name="Formenti G."/>
            <person name="Durbin R."/>
            <person name="Fedrigo O."/>
            <person name="Jarvis E.D."/>
        </authorList>
    </citation>
    <scope>NUCLEOTIDE SEQUENCE [LARGE SCALE GENOMIC DNA]</scope>
</reference>
<name>A0A3P9AFG9_ESOLU</name>
<reference evidence="4" key="3">
    <citation type="submission" date="2025-08" db="UniProtKB">
        <authorList>
            <consortium name="Ensembl"/>
        </authorList>
    </citation>
    <scope>IDENTIFICATION</scope>
</reference>
<dbReference type="GeneTree" id="ENSGT00520000055626"/>
<feature type="region of interest" description="Disordered" evidence="2">
    <location>
        <begin position="1"/>
        <end position="89"/>
    </location>
</feature>
<dbReference type="Pfam" id="PF15386">
    <property type="entry name" value="Tantalus"/>
    <property type="match status" value="1"/>
</dbReference>
<dbReference type="Ensembl" id="ENSELUT00000031463.3">
    <property type="protein sequence ID" value="ENSELUP00000039798.2"/>
    <property type="gene ID" value="ENSELUG00000000886.3"/>
</dbReference>
<feature type="compositionally biased region" description="Pro residues" evidence="2">
    <location>
        <begin position="8"/>
        <end position="24"/>
    </location>
</feature>
<keyword evidence="5" id="KW-1185">Reference proteome</keyword>
<feature type="compositionally biased region" description="Basic residues" evidence="2">
    <location>
        <begin position="45"/>
        <end position="54"/>
    </location>
</feature>
<dbReference type="RefSeq" id="XP_010872456.2">
    <property type="nucleotide sequence ID" value="XM_010874154.5"/>
</dbReference>
<dbReference type="InParanoid" id="A0A3P9AFG9"/>
<dbReference type="InterPro" id="IPR026320">
    <property type="entry name" value="PRR14"/>
</dbReference>
<dbReference type="Bgee" id="ENSELUG00000000886">
    <property type="expression patterns" value="Expressed in ovary and 15 other cell types or tissues"/>
</dbReference>
<dbReference type="STRING" id="8010.ENSELUP00000039798"/>
<dbReference type="OrthoDB" id="6163216at2759"/>
<sequence length="1386" mass="153705">MEGDSKVPPTPLSIPLHSEPPPHLLPLSSNALSCEDGKKPVDRRRSGRIQKTSKHREPKDRVAAQKPSRRKASPPKRERESSMVQLSQSLSVKLMRTDTTDKLLRKSDLDLNVASRYQMSKHKETKGTNKVTPSSSTHIFNVKTAGQSEDDFDFNQSDMEADYDCVKSPERPPSMAQWVIGPLFQSFKSKMASFTEIVMSPVRLFKPNGSPPEPDLDISASHGSPQQGPGYGITSETVKNPFEVGKVGHDSAFRKCLNFSMNFETHSTLTNNLIQPEDKQSDTLGSNSSEKEINNDYLPCKQSRRLLRSSIKDGSDSTESKLNSSFQHPDSSSVSCGPKLVPKVQIEKQKDSTLELQRPMCQQLVCQNTSEIQSCPPATTGASDAESFSSLPAEIVDFKPKAKPLTAKCYEETKVWDSNDSERSSPTSPGTLCQADNSSASVGLPQDQNMLCGHQLGISVRRSPRKPLNVSVNEITLNNHALVSQSLQNECEEKQSHMAGRAKRAKRRCLAAPLTTIKKDRKRVKLMKGERWEEVTRTEDTVDNDLESSTLSPVEHTIDVEPVMPRVGMEPYDEPHSLKRMGLPRVHSTMYIKTTQKPSETHVLLMQVKDKGGGRRESIKNMSQTLEATSTDGSVLEHINRTLCDNSTGPCSIRDVTSALTYDGNDCSSACNLEMETTMTTTLNQEFPVSGQHLDVIGKRPQPRSKSLQKYTTKKRNISPMVEIRSSHSNPKCPKLNETAPEESFPLTSRRSVNWSSSQDRGTSVRLPEGVLHLNSLQPSKDDNVNVDSRSSDMTQPTLHTNAVVDVHKEASWEEEMTGSCKSSNKKGNESSKSSVTKLLVAKRLEKPIVDDKGDRQGSFIEDNNKTSDSQGLDQIKVEDRSWPWKNCPKSFIKVNKNLVKNYLAMQGNVVRDPVEEVLSTASKPPDLSQNHTDDVMEVEKDGNECSQTRLRGRGQKKKAPTLSKKHRPVVKVQQKEERMAEVGERFTKKLLRSYSCPEIPVLVHHDSQPNAFLRGRIISVPRLHPALLPPVPLPPALSRRARRHTVSSGEIERDIAPLCLRKEVFPSRRSDFFGSPSPSTPLSPSTSISARATCFLSSPLAFLSRKLQKGSQAATSSACGHASSTPFSGFSFTSSCSSLRHLFSSSDPSDLLSPDISSASVSSICSALSQIPLEGEGETSKQREEDGENVENSDCFSLEFEAMRMREEKALSDSEIKLESCKHEERRKVSSIRIRKALPKPLHNLTPMGLPKPIRVKKKEFSLEEIYTNKNFTKPPERRLETIFEVPLSRRDGSQAFLGQKRMKRFLEFPEVGVVRKPRKPLVGAGAGGGSSRKAGVGSSFGRPKRGVCPSSKDDSTVNLLELDSLLCAKLDQLDSWLAFDEEIC</sequence>
<accession>A0A3P9AFG9</accession>
<keyword evidence="1" id="KW-0597">Phosphoprotein</keyword>
<dbReference type="RefSeq" id="XP_010872459.2">
    <property type="nucleotide sequence ID" value="XM_010874157.5"/>
</dbReference>
<dbReference type="GeneID" id="105012964"/>
<feature type="region of interest" description="Disordered" evidence="2">
    <location>
        <begin position="205"/>
        <end position="237"/>
    </location>
</feature>
<dbReference type="InterPro" id="IPR028149">
    <property type="entry name" value="Tantalus-like"/>
</dbReference>
<feature type="region of interest" description="Disordered" evidence="2">
    <location>
        <begin position="725"/>
        <end position="795"/>
    </location>
</feature>
<evidence type="ECO:0000313" key="5">
    <source>
        <dbReference type="Proteomes" id="UP000265140"/>
    </source>
</evidence>
<feature type="compositionally biased region" description="Polar residues" evidence="2">
    <location>
        <begin position="320"/>
        <end position="335"/>
    </location>
</feature>
<dbReference type="RefSeq" id="XP_010872458.2">
    <property type="nucleotide sequence ID" value="XM_010874156.5"/>
</dbReference>
<evidence type="ECO:0000256" key="2">
    <source>
        <dbReference type="SAM" id="MobiDB-lite"/>
    </source>
</evidence>
<dbReference type="PANTHER" id="PTHR14522">
    <property type="entry name" value="EMO2-RELATED"/>
    <property type="match status" value="1"/>
</dbReference>
<dbReference type="KEGG" id="els:105012964"/>
<dbReference type="Proteomes" id="UP000265140">
    <property type="component" value="Chromosome 11"/>
</dbReference>
<feature type="compositionally biased region" description="Basic and acidic residues" evidence="2">
    <location>
        <begin position="35"/>
        <end position="44"/>
    </location>
</feature>
<reference evidence="4" key="4">
    <citation type="submission" date="2025-09" db="UniProtKB">
        <authorList>
            <consortium name="Ensembl"/>
        </authorList>
    </citation>
    <scope>IDENTIFICATION</scope>
</reference>
<evidence type="ECO:0000259" key="3">
    <source>
        <dbReference type="Pfam" id="PF15386"/>
    </source>
</evidence>
<feature type="compositionally biased region" description="Polar residues" evidence="2">
    <location>
        <begin position="424"/>
        <end position="440"/>
    </location>
</feature>
<feature type="domain" description="Tantalus-like" evidence="3">
    <location>
        <begin position="1246"/>
        <end position="1303"/>
    </location>
</feature>
<feature type="compositionally biased region" description="Polar residues" evidence="2">
    <location>
        <begin position="746"/>
        <end position="762"/>
    </location>
</feature>
<feature type="region of interest" description="Disordered" evidence="2">
    <location>
        <begin position="1174"/>
        <end position="1193"/>
    </location>
</feature>
<evidence type="ECO:0000313" key="4">
    <source>
        <dbReference type="Ensembl" id="ENSELUP00000039798.2"/>
    </source>
</evidence>
<feature type="region of interest" description="Disordered" evidence="2">
    <location>
        <begin position="815"/>
        <end position="835"/>
    </location>
</feature>
<feature type="region of interest" description="Disordered" evidence="2">
    <location>
        <begin position="1324"/>
        <end position="1352"/>
    </location>
</feature>
<dbReference type="PANTHER" id="PTHR14522:SF2">
    <property type="entry name" value="PROLINE-RICH PROTEIN 14"/>
    <property type="match status" value="1"/>
</dbReference>
<protein>
    <recommendedName>
        <fullName evidence="3">Tantalus-like domain-containing protein</fullName>
    </recommendedName>
</protein>
<dbReference type="RefSeq" id="XP_010872457.2">
    <property type="nucleotide sequence ID" value="XM_010874155.5"/>
</dbReference>
<feature type="compositionally biased region" description="Basic and acidic residues" evidence="2">
    <location>
        <begin position="310"/>
        <end position="319"/>
    </location>
</feature>
<dbReference type="CTD" id="78994"/>
<feature type="region of interest" description="Disordered" evidence="2">
    <location>
        <begin position="416"/>
        <end position="440"/>
    </location>
</feature>
<reference evidence="5" key="1">
    <citation type="journal article" date="2014" name="PLoS ONE">
        <title>The genome and linkage map of the northern pike (Esox lucius): conserved synteny revealed between the salmonid sister group and the Neoteleostei.</title>
        <authorList>
            <person name="Rondeau E.B."/>
            <person name="Minkley D.R."/>
            <person name="Leong J.S."/>
            <person name="Messmer A.M."/>
            <person name="Jantzen J.R."/>
            <person name="von Schalburg K.R."/>
            <person name="Lemon C."/>
            <person name="Bird N.H."/>
            <person name="Koop B.F."/>
        </authorList>
    </citation>
    <scope>NUCLEOTIDE SEQUENCE</scope>
</reference>
<organism evidence="4 5">
    <name type="scientific">Esox lucius</name>
    <name type="common">Northern pike</name>
    <dbReference type="NCBI Taxonomy" id="8010"/>
    <lineage>
        <taxon>Eukaryota</taxon>
        <taxon>Metazoa</taxon>
        <taxon>Chordata</taxon>
        <taxon>Craniata</taxon>
        <taxon>Vertebrata</taxon>
        <taxon>Euteleostomi</taxon>
        <taxon>Actinopterygii</taxon>
        <taxon>Neopterygii</taxon>
        <taxon>Teleostei</taxon>
        <taxon>Protacanthopterygii</taxon>
        <taxon>Esociformes</taxon>
        <taxon>Esocidae</taxon>
        <taxon>Esox</taxon>
    </lineage>
</organism>